<dbReference type="GeneID" id="111111570"/>
<reference evidence="3" key="1">
    <citation type="submission" date="2025-08" db="UniProtKB">
        <authorList>
            <consortium name="RefSeq"/>
        </authorList>
    </citation>
    <scope>IDENTIFICATION</scope>
    <source>
        <tissue evidence="3">Whole sample</tissue>
    </source>
</reference>
<name>A0A8B8BLY1_CRAVI</name>
<dbReference type="OrthoDB" id="5951504at2759"/>
<evidence type="ECO:0000313" key="3">
    <source>
        <dbReference type="RefSeq" id="XP_022304333.1"/>
    </source>
</evidence>
<feature type="region of interest" description="Disordered" evidence="1">
    <location>
        <begin position="187"/>
        <end position="209"/>
    </location>
</feature>
<feature type="compositionally biased region" description="Polar residues" evidence="1">
    <location>
        <begin position="200"/>
        <end position="209"/>
    </location>
</feature>
<gene>
    <name evidence="3" type="primary">LOC111111570</name>
</gene>
<evidence type="ECO:0000313" key="2">
    <source>
        <dbReference type="Proteomes" id="UP000694844"/>
    </source>
</evidence>
<keyword evidence="2" id="KW-1185">Reference proteome</keyword>
<dbReference type="AlphaFoldDB" id="A0A8B8BLY1"/>
<dbReference type="Proteomes" id="UP000694844">
    <property type="component" value="Chromosome 9"/>
</dbReference>
<accession>A0A8B8BLY1</accession>
<evidence type="ECO:0000256" key="1">
    <source>
        <dbReference type="SAM" id="MobiDB-lite"/>
    </source>
</evidence>
<protein>
    <submittedName>
        <fullName evidence="3">Uncharacterized protein LOC111111570 isoform X3</fullName>
    </submittedName>
</protein>
<proteinExistence type="predicted"/>
<dbReference type="RefSeq" id="XP_022304333.1">
    <property type="nucleotide sequence ID" value="XM_022448625.1"/>
</dbReference>
<sequence>MSLCFFVTQLALTKHAADVQLKVSDLSVRPLWQNFKIKKVLSATGFHQIGLLLNFNKTPSRKQLLTAVLQFMLSVSAYKSQVLLYRLDVNLLGKSSASKNAASPEMSKLPSLTPVILPRNQLRMSTPWLSRPEKPEEMEEKIRLARSKSDVDDEFKDHIERAKTWHQITVIAQEDEMKANESLAKYGRPRTTPTKVKVRSGSTASQQRTPVKKERLLVIPEVDQRRDYAGFVLQQRMDNIDVRHKTEVMKLYLPYIQTTPSS</sequence>
<organism evidence="2 3">
    <name type="scientific">Crassostrea virginica</name>
    <name type="common">Eastern oyster</name>
    <dbReference type="NCBI Taxonomy" id="6565"/>
    <lineage>
        <taxon>Eukaryota</taxon>
        <taxon>Metazoa</taxon>
        <taxon>Spiralia</taxon>
        <taxon>Lophotrochozoa</taxon>
        <taxon>Mollusca</taxon>
        <taxon>Bivalvia</taxon>
        <taxon>Autobranchia</taxon>
        <taxon>Pteriomorphia</taxon>
        <taxon>Ostreida</taxon>
        <taxon>Ostreoidea</taxon>
        <taxon>Ostreidae</taxon>
        <taxon>Crassostrea</taxon>
    </lineage>
</organism>